<name>G3AIP5_SPAPN</name>
<evidence type="ECO:0000256" key="9">
    <source>
        <dbReference type="SAM" id="MobiDB-lite"/>
    </source>
</evidence>
<dbReference type="GeneID" id="18873117"/>
<comment type="similarity">
    <text evidence="2">Belongs to the SRP19 family.</text>
</comment>
<comment type="subcellular location">
    <subcellularLocation>
        <location evidence="1">Cytoplasm</location>
    </subcellularLocation>
</comment>
<dbReference type="eggNOG" id="KOG3198">
    <property type="taxonomic scope" value="Eukaryota"/>
</dbReference>
<dbReference type="HOGENOM" id="CLU_065433_1_1_1"/>
<evidence type="ECO:0000256" key="8">
    <source>
        <dbReference type="ARBA" id="ARBA00068261"/>
    </source>
</evidence>
<evidence type="ECO:0000256" key="6">
    <source>
        <dbReference type="ARBA" id="ARBA00023274"/>
    </source>
</evidence>
<feature type="region of interest" description="Disordered" evidence="9">
    <location>
        <begin position="1"/>
        <end position="71"/>
    </location>
</feature>
<proteinExistence type="inferred from homology"/>
<accession>G3AIP5</accession>
<dbReference type="OrthoDB" id="2190947at2759"/>
<evidence type="ECO:0000313" key="10">
    <source>
        <dbReference type="EMBL" id="EGW34461.1"/>
    </source>
</evidence>
<reference evidence="10 11" key="1">
    <citation type="journal article" date="2011" name="Proc. Natl. Acad. Sci. U.S.A.">
        <title>Comparative genomics of xylose-fermenting fungi for enhanced biofuel production.</title>
        <authorList>
            <person name="Wohlbach D.J."/>
            <person name="Kuo A."/>
            <person name="Sato T.K."/>
            <person name="Potts K.M."/>
            <person name="Salamov A.A."/>
            <person name="LaButti K.M."/>
            <person name="Sun H."/>
            <person name="Clum A."/>
            <person name="Pangilinan J.L."/>
            <person name="Lindquist E.A."/>
            <person name="Lucas S."/>
            <person name="Lapidus A."/>
            <person name="Jin M."/>
            <person name="Gunawan C."/>
            <person name="Balan V."/>
            <person name="Dale B.E."/>
            <person name="Jeffries T.W."/>
            <person name="Zinkel R."/>
            <person name="Barry K.W."/>
            <person name="Grigoriev I.V."/>
            <person name="Gasch A.P."/>
        </authorList>
    </citation>
    <scope>NUCLEOTIDE SEQUENCE [LARGE SCALE GENOMIC DNA]</scope>
    <source>
        <strain evidence="11">NRRL Y-27907 / 11-Y1</strain>
    </source>
</reference>
<evidence type="ECO:0000256" key="2">
    <source>
        <dbReference type="ARBA" id="ARBA00008910"/>
    </source>
</evidence>
<evidence type="ECO:0000256" key="5">
    <source>
        <dbReference type="ARBA" id="ARBA00023135"/>
    </source>
</evidence>
<keyword evidence="4" id="KW-0694">RNA-binding</keyword>
<dbReference type="OMA" id="IPKVKGF"/>
<dbReference type="GO" id="GO:0006617">
    <property type="term" value="P:SRP-dependent cotranslational protein targeting to membrane, signal sequence recognition"/>
    <property type="evidence" value="ECO:0007669"/>
    <property type="project" value="EnsemblFungi"/>
</dbReference>
<evidence type="ECO:0000256" key="3">
    <source>
        <dbReference type="ARBA" id="ARBA00022490"/>
    </source>
</evidence>
<feature type="compositionally biased region" description="Acidic residues" evidence="9">
    <location>
        <begin position="9"/>
        <end position="18"/>
    </location>
</feature>
<sequence length="275" mass="30897">MSSRRPILEEIDDDDIDNMDMGIAEFDPSLKTPIAPKRPEPSIVRSQDAHANEPPLFPPIPTQQSQPRQAVDQKNIVDPNSFSQEEREQLSKFQIIYPCYFDINRSHKQGRRVSIDRAVENPLAKTISDACRSLNLPVLLELEKSHPQDFGNPGRVRVLLKDVLHGGKIVDSRFKTKRELFNKIADYLAEHPTTLDSVISGGIALPQEFQTGGFKPEEIPVVKGFKMNTIVPVHSSYTLKHPMTKAIYDAEPDVPAAPKPIAPKQPKKKVMKIRG</sequence>
<keyword evidence="6" id="KW-0687">Ribonucleoprotein</keyword>
<organism evidence="11">
    <name type="scientific">Spathaspora passalidarum (strain NRRL Y-27907 / 11-Y1)</name>
    <dbReference type="NCBI Taxonomy" id="619300"/>
    <lineage>
        <taxon>Eukaryota</taxon>
        <taxon>Fungi</taxon>
        <taxon>Dikarya</taxon>
        <taxon>Ascomycota</taxon>
        <taxon>Saccharomycotina</taxon>
        <taxon>Pichiomycetes</taxon>
        <taxon>Debaryomycetaceae</taxon>
        <taxon>Spathaspora</taxon>
    </lineage>
</organism>
<dbReference type="RefSeq" id="XP_007374045.1">
    <property type="nucleotide sequence ID" value="XM_007373983.1"/>
</dbReference>
<dbReference type="PANTHER" id="PTHR17453:SF0">
    <property type="entry name" value="SIGNAL RECOGNITION PARTICLE 19 KDA PROTEIN"/>
    <property type="match status" value="1"/>
</dbReference>
<evidence type="ECO:0000313" key="11">
    <source>
        <dbReference type="Proteomes" id="UP000000709"/>
    </source>
</evidence>
<dbReference type="InterPro" id="IPR002778">
    <property type="entry name" value="Signal_recog_particle_SRP19"/>
</dbReference>
<dbReference type="GO" id="GO:0008312">
    <property type="term" value="F:7S RNA binding"/>
    <property type="evidence" value="ECO:0007669"/>
    <property type="project" value="EnsemblFungi"/>
</dbReference>
<dbReference type="Pfam" id="PF01922">
    <property type="entry name" value="SRP19"/>
    <property type="match status" value="1"/>
</dbReference>
<dbReference type="EMBL" id="GL996500">
    <property type="protein sequence ID" value="EGW34461.1"/>
    <property type="molecule type" value="Genomic_DNA"/>
</dbReference>
<protein>
    <recommendedName>
        <fullName evidence="8">Signal recognition particle SEC65 subunit</fullName>
    </recommendedName>
</protein>
<dbReference type="PANTHER" id="PTHR17453">
    <property type="entry name" value="SIGNAL RECOGNITION PARTICLE 19 KD PROTEIN"/>
    <property type="match status" value="1"/>
</dbReference>
<dbReference type="Gene3D" id="3.30.56.30">
    <property type="entry name" value="Signal recognition particle, SRP19-like subunit"/>
    <property type="match status" value="1"/>
</dbReference>
<comment type="function">
    <text evidence="7">Signal-recognition-particle assembly has a crucial role in targeting secretory proteins to the rough endoplasmic reticulum membrane. It must be involved intimately in the translocation of a wide variety of protein substrates.</text>
</comment>
<dbReference type="KEGG" id="spaa:SPAPADRAFT_59886"/>
<dbReference type="GO" id="GO:0005786">
    <property type="term" value="C:signal recognition particle, endoplasmic reticulum targeting"/>
    <property type="evidence" value="ECO:0007669"/>
    <property type="project" value="UniProtKB-KW"/>
</dbReference>
<dbReference type="FunCoup" id="G3AIP5">
    <property type="interactions" value="75"/>
</dbReference>
<dbReference type="InterPro" id="IPR036521">
    <property type="entry name" value="SRP19-like_sf"/>
</dbReference>
<evidence type="ECO:0000256" key="1">
    <source>
        <dbReference type="ARBA" id="ARBA00004496"/>
    </source>
</evidence>
<keyword evidence="5" id="KW-0733">Signal recognition particle</keyword>
<dbReference type="STRING" id="619300.G3AIP5"/>
<dbReference type="AlphaFoldDB" id="G3AIP5"/>
<evidence type="ECO:0000256" key="7">
    <source>
        <dbReference type="ARBA" id="ARBA00060225"/>
    </source>
</evidence>
<dbReference type="Proteomes" id="UP000000709">
    <property type="component" value="Unassembled WGS sequence"/>
</dbReference>
<dbReference type="FunFam" id="3.30.56.30:FF:000003">
    <property type="entry name" value="Signal recognition particle SEC65 subunit"/>
    <property type="match status" value="1"/>
</dbReference>
<gene>
    <name evidence="10" type="ORF">SPAPADRAFT_59886</name>
</gene>
<keyword evidence="3" id="KW-0963">Cytoplasm</keyword>
<evidence type="ECO:0000256" key="4">
    <source>
        <dbReference type="ARBA" id="ARBA00022884"/>
    </source>
</evidence>
<keyword evidence="11" id="KW-1185">Reference proteome</keyword>
<dbReference type="InParanoid" id="G3AIP5"/>
<dbReference type="SUPFAM" id="SSF69695">
    <property type="entry name" value="SRP19"/>
    <property type="match status" value="1"/>
</dbReference>